<accession>A0A179F2X0</accession>
<name>A0A179F2X0_PURLI</name>
<evidence type="ECO:0000313" key="2">
    <source>
        <dbReference type="Proteomes" id="UP000078340"/>
    </source>
</evidence>
<dbReference type="AlphaFoldDB" id="A0A179F2X0"/>
<sequence>MSPVDTCSWQHPLLSPASSTTASSHDTNVVSLHERFAQLNPASQPIWHPVLEIVMPLSGSMRPATEPESLLRRASLGVAQSQNLTNYCTVAVLPLSRLASPHPLEALGPVWRAGLPGSGSRHRSVALPCTKVKDRELLTILYCTNRASRNGSQCG</sequence>
<evidence type="ECO:0000313" key="1">
    <source>
        <dbReference type="EMBL" id="OAQ59782.1"/>
    </source>
</evidence>
<organism evidence="1 2">
    <name type="scientific">Purpureocillium lilacinum</name>
    <name type="common">Paecilomyces lilacinus</name>
    <dbReference type="NCBI Taxonomy" id="33203"/>
    <lineage>
        <taxon>Eukaryota</taxon>
        <taxon>Fungi</taxon>
        <taxon>Dikarya</taxon>
        <taxon>Ascomycota</taxon>
        <taxon>Pezizomycotina</taxon>
        <taxon>Sordariomycetes</taxon>
        <taxon>Hypocreomycetidae</taxon>
        <taxon>Hypocreales</taxon>
        <taxon>Ophiocordycipitaceae</taxon>
        <taxon>Purpureocillium</taxon>
    </lineage>
</organism>
<protein>
    <submittedName>
        <fullName evidence="1">Uncharacterized protein</fullName>
    </submittedName>
</protein>
<comment type="caution">
    <text evidence="1">The sequence shown here is derived from an EMBL/GenBank/DDBJ whole genome shotgun (WGS) entry which is preliminary data.</text>
</comment>
<proteinExistence type="predicted"/>
<dbReference type="EMBL" id="LSBI01000047">
    <property type="protein sequence ID" value="OAQ59782.1"/>
    <property type="molecule type" value="Genomic_DNA"/>
</dbReference>
<reference evidence="1 2" key="1">
    <citation type="submission" date="2016-02" db="EMBL/GenBank/DDBJ databases">
        <title>Biosynthesis of antibiotic leucinostatins and their inhibition on Phytophthora in bio-control Purpureocillium lilacinum.</title>
        <authorList>
            <person name="Wang G."/>
            <person name="Liu Z."/>
            <person name="Lin R."/>
            <person name="Li E."/>
            <person name="Mao Z."/>
            <person name="Ling J."/>
            <person name="Yin W."/>
            <person name="Xie B."/>
        </authorList>
    </citation>
    <scope>NUCLEOTIDE SEQUENCE [LARGE SCALE GENOMIC DNA]</scope>
    <source>
        <strain evidence="1">PLFJ-1</strain>
    </source>
</reference>
<dbReference type="Proteomes" id="UP000078340">
    <property type="component" value="Unassembled WGS sequence"/>
</dbReference>
<gene>
    <name evidence="1" type="ORF">VFPFJ_11558</name>
</gene>